<dbReference type="GO" id="GO:0003985">
    <property type="term" value="F:acetyl-CoA C-acetyltransferase activity"/>
    <property type="evidence" value="ECO:0007669"/>
    <property type="project" value="UniProtKB-EC"/>
</dbReference>
<comment type="catalytic activity">
    <reaction evidence="13">
        <text>hexanoyl-CoA + acetyl-CoA = 3-oxooctanoyl-CoA + CoA</text>
        <dbReference type="Rhea" id="RHEA:31203"/>
        <dbReference type="ChEBI" id="CHEBI:57287"/>
        <dbReference type="ChEBI" id="CHEBI:57288"/>
        <dbReference type="ChEBI" id="CHEBI:62619"/>
        <dbReference type="ChEBI" id="CHEBI:62620"/>
    </reaction>
    <physiologicalReaction direction="right-to-left" evidence="13">
        <dbReference type="Rhea" id="RHEA:31205"/>
    </physiologicalReaction>
</comment>
<evidence type="ECO:0000256" key="16">
    <source>
        <dbReference type="RuleBase" id="RU003557"/>
    </source>
</evidence>
<dbReference type="InterPro" id="IPR002155">
    <property type="entry name" value="Thiolase"/>
</dbReference>
<dbReference type="GeneTree" id="ENSGT01030000234626"/>
<organism evidence="19 20">
    <name type="scientific">Denticeps clupeoides</name>
    <name type="common">denticle herring</name>
    <dbReference type="NCBI Taxonomy" id="299321"/>
    <lineage>
        <taxon>Eukaryota</taxon>
        <taxon>Metazoa</taxon>
        <taxon>Chordata</taxon>
        <taxon>Craniata</taxon>
        <taxon>Vertebrata</taxon>
        <taxon>Euteleostomi</taxon>
        <taxon>Actinopterygii</taxon>
        <taxon>Neopterygii</taxon>
        <taxon>Teleostei</taxon>
        <taxon>Clupei</taxon>
        <taxon>Clupeiformes</taxon>
        <taxon>Denticipitoidei</taxon>
        <taxon>Denticipitidae</taxon>
        <taxon>Denticeps</taxon>
    </lineage>
</organism>
<reference evidence="19 20" key="1">
    <citation type="submission" date="2020-06" db="EMBL/GenBank/DDBJ databases">
        <authorList>
            <consortium name="Wellcome Sanger Institute Data Sharing"/>
        </authorList>
    </citation>
    <scope>NUCLEOTIDE SEQUENCE [LARGE SCALE GENOMIC DNA]</scope>
</reference>
<reference evidence="19" key="3">
    <citation type="submission" date="2025-09" db="UniProtKB">
        <authorList>
            <consortium name="Ensembl"/>
        </authorList>
    </citation>
    <scope>IDENTIFICATION</scope>
</reference>
<keyword evidence="5" id="KW-0276">Fatty acid metabolism</keyword>
<keyword evidence="6" id="KW-0809">Transit peptide</keyword>
<dbReference type="InterPro" id="IPR016039">
    <property type="entry name" value="Thiolase-like"/>
</dbReference>
<dbReference type="GO" id="GO:0050633">
    <property type="term" value="F:acetyl-CoA C-myristoyltransferase activity"/>
    <property type="evidence" value="ECO:0007669"/>
    <property type="project" value="UniProtKB-EC"/>
</dbReference>
<evidence type="ECO:0000313" key="19">
    <source>
        <dbReference type="Ensembl" id="ENSDCDP00010015596.1"/>
    </source>
</evidence>
<dbReference type="PANTHER" id="PTHR43853">
    <property type="entry name" value="3-KETOACYL-COA THIOLASE, PEROXISOMAL"/>
    <property type="match status" value="1"/>
</dbReference>
<dbReference type="FunFam" id="3.40.47.10:FF:000060">
    <property type="entry name" value="Acetyl-CoA acyltransferase 1"/>
    <property type="match status" value="1"/>
</dbReference>
<dbReference type="GO" id="GO:0006635">
    <property type="term" value="P:fatty acid beta-oxidation"/>
    <property type="evidence" value="ECO:0007669"/>
    <property type="project" value="TreeGrafter"/>
</dbReference>
<evidence type="ECO:0000256" key="3">
    <source>
        <dbReference type="ARBA" id="ARBA00010982"/>
    </source>
</evidence>
<comment type="catalytic activity">
    <reaction evidence="12">
        <text>tetradecanoyl-CoA + acetyl-CoA = 3-oxohexadecanoyl-CoA + CoA</text>
        <dbReference type="Rhea" id="RHEA:18161"/>
        <dbReference type="ChEBI" id="CHEBI:57287"/>
        <dbReference type="ChEBI" id="CHEBI:57288"/>
        <dbReference type="ChEBI" id="CHEBI:57349"/>
        <dbReference type="ChEBI" id="CHEBI:57385"/>
        <dbReference type="EC" id="2.3.1.155"/>
    </reaction>
    <physiologicalReaction direction="right-to-left" evidence="12">
        <dbReference type="Rhea" id="RHEA:18163"/>
    </physiologicalReaction>
</comment>
<evidence type="ECO:0000256" key="6">
    <source>
        <dbReference type="ARBA" id="ARBA00022946"/>
    </source>
</evidence>
<dbReference type="Pfam" id="PF00108">
    <property type="entry name" value="Thiolase_N"/>
    <property type="match status" value="2"/>
</dbReference>
<dbReference type="GO" id="GO:0010124">
    <property type="term" value="P:phenylacetate catabolic process"/>
    <property type="evidence" value="ECO:0007669"/>
    <property type="project" value="TreeGrafter"/>
</dbReference>
<comment type="catalytic activity">
    <reaction evidence="10">
        <text>3-oxo-(6Z,9Z,12Z,15Z,18Z,21Z)-tetracosahexaenoyl-CoA + CoA = (4Z,7Z,10Z,13Z,16Z,19Z)-docosahexaenoyl-CoA + acetyl-CoA</text>
        <dbReference type="Rhea" id="RHEA:39131"/>
        <dbReference type="ChEBI" id="CHEBI:57287"/>
        <dbReference type="ChEBI" id="CHEBI:57288"/>
        <dbReference type="ChEBI" id="CHEBI:74298"/>
        <dbReference type="ChEBI" id="CHEBI:74304"/>
    </reaction>
    <physiologicalReaction direction="left-to-right" evidence="10">
        <dbReference type="Rhea" id="RHEA:39132"/>
    </physiologicalReaction>
</comment>
<evidence type="ECO:0000256" key="1">
    <source>
        <dbReference type="ARBA" id="ARBA00004275"/>
    </source>
</evidence>
<comment type="catalytic activity">
    <reaction evidence="11">
        <text>2 acetyl-CoA = acetoacetyl-CoA + CoA</text>
        <dbReference type="Rhea" id="RHEA:21036"/>
        <dbReference type="ChEBI" id="CHEBI:57286"/>
        <dbReference type="ChEBI" id="CHEBI:57287"/>
        <dbReference type="ChEBI" id="CHEBI:57288"/>
        <dbReference type="EC" id="2.3.1.9"/>
    </reaction>
    <physiologicalReaction direction="right-to-left" evidence="11">
        <dbReference type="Rhea" id="RHEA:21038"/>
    </physiologicalReaction>
</comment>
<gene>
    <name evidence="19" type="primary">ACAA1</name>
</gene>
<dbReference type="PANTHER" id="PTHR43853:SF8">
    <property type="entry name" value="3-KETOACYL-COA THIOLASE, PEROXISOMAL"/>
    <property type="match status" value="1"/>
</dbReference>
<evidence type="ECO:0000256" key="14">
    <source>
        <dbReference type="ARBA" id="ARBA00049178"/>
    </source>
</evidence>
<comment type="subcellular location">
    <subcellularLocation>
        <location evidence="1">Peroxisome</location>
    </subcellularLocation>
</comment>
<evidence type="ECO:0000256" key="9">
    <source>
        <dbReference type="ARBA" id="ARBA00023315"/>
    </source>
</evidence>
<comment type="catalytic activity">
    <reaction evidence="15">
        <text>3-oxohexadecanedioyl-CoA + CoA = tetradecanedioyl-CoA + acetyl-CoA</text>
        <dbReference type="Rhea" id="RHEA:40343"/>
        <dbReference type="ChEBI" id="CHEBI:57287"/>
        <dbReference type="ChEBI" id="CHEBI:57288"/>
        <dbReference type="ChEBI" id="CHEBI:77081"/>
        <dbReference type="ChEBI" id="CHEBI:77084"/>
    </reaction>
    <physiologicalReaction direction="left-to-right" evidence="15">
        <dbReference type="Rhea" id="RHEA:40344"/>
    </physiologicalReaction>
</comment>
<dbReference type="InterPro" id="IPR020610">
    <property type="entry name" value="Thiolase_AS"/>
</dbReference>
<evidence type="ECO:0000259" key="18">
    <source>
        <dbReference type="Pfam" id="PF02803"/>
    </source>
</evidence>
<evidence type="ECO:0000256" key="12">
    <source>
        <dbReference type="ARBA" id="ARBA00047485"/>
    </source>
</evidence>
<dbReference type="GO" id="GO:0005777">
    <property type="term" value="C:peroxisome"/>
    <property type="evidence" value="ECO:0007669"/>
    <property type="project" value="UniProtKB-SubCell"/>
</dbReference>
<feature type="domain" description="Thiolase N-terminal" evidence="17">
    <location>
        <begin position="104"/>
        <end position="244"/>
    </location>
</feature>
<evidence type="ECO:0000313" key="20">
    <source>
        <dbReference type="Proteomes" id="UP000694580"/>
    </source>
</evidence>
<evidence type="ECO:0000256" key="13">
    <source>
        <dbReference type="ARBA" id="ARBA00048001"/>
    </source>
</evidence>
<dbReference type="Ensembl" id="ENSDCDT00010016475.1">
    <property type="protein sequence ID" value="ENSDCDP00010015596.1"/>
    <property type="gene ID" value="ENSDCDG00010007108.1"/>
</dbReference>
<comment type="catalytic activity">
    <reaction evidence="14">
        <text>an acyl-CoA + acetyl-CoA = a 3-oxoacyl-CoA + CoA</text>
        <dbReference type="Rhea" id="RHEA:21564"/>
        <dbReference type="ChEBI" id="CHEBI:57287"/>
        <dbReference type="ChEBI" id="CHEBI:57288"/>
        <dbReference type="ChEBI" id="CHEBI:58342"/>
        <dbReference type="ChEBI" id="CHEBI:90726"/>
        <dbReference type="EC" id="2.3.1.16"/>
    </reaction>
    <physiologicalReaction direction="right-to-left" evidence="14">
        <dbReference type="Rhea" id="RHEA:21566"/>
    </physiologicalReaction>
</comment>
<keyword evidence="9 16" id="KW-0012">Acyltransferase</keyword>
<accession>A0AAY4B6Z3</accession>
<sequence length="378" mass="39243">MQRVKVVLGHVKQTGFSVAPSQCGASAGAPDDVVVVHGLRTAIGRAKRGSFKDTTPDELLSAVITAVLKDVGLPPHKVGDMCVGNVLQPGAGALVARIAQFMRVESMSLRSVGNPGDLSSRFMDVEKARDCIIPMGITSENVAERYGITREKQDAFSVSSHQKAAAAQKKGLFDQEITPVTTKFVDEGGSERTITVTKDDGIRPGTTMEGLARLRPAFKPDGSTTAGNASQVSDGAAAVLVGRRSAVEALGLPVLGVLRASAVVGVPPDVMGIGPADAIPAAVKQAGLTLADIDVFEINEAFASQAVYCVEKLGIPPEKVNPNGGAIALGHPLGCTGARQVVTLLNELKRRGRRSYGVVSMCIGTGMGAAAVFEYPGY</sequence>
<evidence type="ECO:0000256" key="10">
    <source>
        <dbReference type="ARBA" id="ARBA00036770"/>
    </source>
</evidence>
<keyword evidence="7" id="KW-0443">Lipid metabolism</keyword>
<dbReference type="NCBIfam" id="TIGR01930">
    <property type="entry name" value="AcCoA-C-Actrans"/>
    <property type="match status" value="1"/>
</dbReference>
<dbReference type="Proteomes" id="UP000694580">
    <property type="component" value="Chromosome 2"/>
</dbReference>
<dbReference type="InterPro" id="IPR050215">
    <property type="entry name" value="Thiolase-like_sf_Thiolase"/>
</dbReference>
<dbReference type="PROSITE" id="PS00099">
    <property type="entry name" value="THIOLASE_3"/>
    <property type="match status" value="1"/>
</dbReference>
<dbReference type="CDD" id="cd00751">
    <property type="entry name" value="thiolase"/>
    <property type="match status" value="1"/>
</dbReference>
<dbReference type="PIRSF" id="PIRSF000429">
    <property type="entry name" value="Ac-CoA_Ac_transf"/>
    <property type="match status" value="1"/>
</dbReference>
<feature type="domain" description="Thiolase N-terminal" evidence="17">
    <location>
        <begin position="33"/>
        <end position="101"/>
    </location>
</feature>
<comment type="pathway">
    <text evidence="2">Lipid metabolism; peroxisomal fatty acid beta-oxidation.</text>
</comment>
<evidence type="ECO:0000256" key="4">
    <source>
        <dbReference type="ARBA" id="ARBA00022679"/>
    </source>
</evidence>
<dbReference type="InterPro" id="IPR020617">
    <property type="entry name" value="Thiolase_C"/>
</dbReference>
<protein>
    <recommendedName>
        <fullName evidence="21">Acetyl-CoA acyltransferase 1</fullName>
    </recommendedName>
</protein>
<dbReference type="PROSITE" id="PS00737">
    <property type="entry name" value="THIOLASE_2"/>
    <property type="match status" value="1"/>
</dbReference>
<dbReference type="Gene3D" id="3.40.47.10">
    <property type="match status" value="2"/>
</dbReference>
<feature type="domain" description="Thiolase C-terminal" evidence="18">
    <location>
        <begin position="254"/>
        <end position="374"/>
    </location>
</feature>
<dbReference type="AlphaFoldDB" id="A0AAY4B6Z3"/>
<keyword evidence="8" id="KW-0576">Peroxisome</keyword>
<evidence type="ECO:0000256" key="2">
    <source>
        <dbReference type="ARBA" id="ARBA00004846"/>
    </source>
</evidence>
<name>A0AAY4B6Z3_9TELE</name>
<dbReference type="InterPro" id="IPR020613">
    <property type="entry name" value="Thiolase_CS"/>
</dbReference>
<evidence type="ECO:0000256" key="7">
    <source>
        <dbReference type="ARBA" id="ARBA00023098"/>
    </source>
</evidence>
<evidence type="ECO:0000256" key="11">
    <source>
        <dbReference type="ARBA" id="ARBA00037000"/>
    </source>
</evidence>
<dbReference type="Pfam" id="PF02803">
    <property type="entry name" value="Thiolase_C"/>
    <property type="match status" value="1"/>
</dbReference>
<evidence type="ECO:0000256" key="15">
    <source>
        <dbReference type="ARBA" id="ARBA00049306"/>
    </source>
</evidence>
<evidence type="ECO:0008006" key="21">
    <source>
        <dbReference type="Google" id="ProtNLM"/>
    </source>
</evidence>
<evidence type="ECO:0000256" key="5">
    <source>
        <dbReference type="ARBA" id="ARBA00022832"/>
    </source>
</evidence>
<dbReference type="SUPFAM" id="SSF53901">
    <property type="entry name" value="Thiolase-like"/>
    <property type="match status" value="2"/>
</dbReference>
<evidence type="ECO:0000256" key="8">
    <source>
        <dbReference type="ARBA" id="ARBA00023140"/>
    </source>
</evidence>
<proteinExistence type="inferred from homology"/>
<keyword evidence="4 16" id="KW-0808">Transferase</keyword>
<dbReference type="InterPro" id="IPR020616">
    <property type="entry name" value="Thiolase_N"/>
</dbReference>
<keyword evidence="20" id="KW-1185">Reference proteome</keyword>
<evidence type="ECO:0000259" key="17">
    <source>
        <dbReference type="Pfam" id="PF00108"/>
    </source>
</evidence>
<reference evidence="19" key="2">
    <citation type="submission" date="2025-08" db="UniProtKB">
        <authorList>
            <consortium name="Ensembl"/>
        </authorList>
    </citation>
    <scope>IDENTIFICATION</scope>
</reference>
<comment type="similarity">
    <text evidence="3 16">Belongs to the thiolase-like superfamily. Thiolase family.</text>
</comment>